<keyword evidence="3" id="KW-0813">Transport</keyword>
<evidence type="ECO:0000256" key="4">
    <source>
        <dbReference type="ARBA" id="ARBA00022741"/>
    </source>
</evidence>
<dbReference type="STRING" id="1550241.MA03_01140"/>
<dbReference type="InterPro" id="IPR003439">
    <property type="entry name" value="ABC_transporter-like_ATP-bd"/>
</dbReference>
<comment type="similarity">
    <text evidence="2">Belongs to the ABC transporter superfamily.</text>
</comment>
<dbReference type="AlphaFoldDB" id="A0A0F7FG46"/>
<dbReference type="InterPro" id="IPR003593">
    <property type="entry name" value="AAA+_ATPase"/>
</dbReference>
<sequence>METVSVDFLSVSLGFKEFPVIRDVSFTLRSGETLLVLGPTGSGKSTLLLALSGVIPELIVGKVEGDIRIVGHDPASEGLRGIAGDVGIVFQDPEAQIIMDSVFEEVAFPLENFLYPKESIFERVEKCLEDTYLAPYKNEQTDTLSTGLKQRLALASVLCFKPKVLLLDEPTAHIDPKSSLAIYQILRRYKSEGGTIILVEHRLDYLEGLIDKILFLNNGRGILASNFNELLEKIPFESLTQAGIWLPFSTLKNRSELSKPVVDFSRANTTREDSVVMAEKLSVIIDQKAVLKNVSFKVSRGELLIIVGPNGSGKTTLLRVIAGLIKRYSGSVIVLGRRPALSQVAYVSQIPEHQFTERKVIEEVVSGLIAGGLSREKALKVAMKTLEDRGLSHLAESGVYEISQGEKRLISLIEMELLDRPILLLDEPTFGLDLRHTVSVLKWIESMLDKRKTVIMVTHDTWVLPLLNARLIGLSEGKIIFQGFFSDLLKQQRVWEGLNFSPPPVFREAFSSEQIEIAMREMRNAVFSTYDR</sequence>
<gene>
    <name evidence="8" type="ORF">MA03_01140</name>
</gene>
<dbReference type="GO" id="GO:0043190">
    <property type="term" value="C:ATP-binding cassette (ABC) transporter complex"/>
    <property type="evidence" value="ECO:0007669"/>
    <property type="project" value="TreeGrafter"/>
</dbReference>
<dbReference type="RefSeq" id="WP_052883512.1">
    <property type="nucleotide sequence ID" value="NZ_CP009961.1"/>
</dbReference>
<dbReference type="PATRIC" id="fig|1550241.5.peg.232"/>
<dbReference type="Proteomes" id="UP000067434">
    <property type="component" value="Chromosome"/>
</dbReference>
<dbReference type="PANTHER" id="PTHR43553:SF24">
    <property type="entry name" value="ENERGY-COUPLING FACTOR TRANSPORTER ATP-BINDING PROTEIN ECFA1"/>
    <property type="match status" value="1"/>
</dbReference>
<evidence type="ECO:0000256" key="3">
    <source>
        <dbReference type="ARBA" id="ARBA00022448"/>
    </source>
</evidence>
<keyword evidence="4" id="KW-0547">Nucleotide-binding</keyword>
<dbReference type="Gene3D" id="3.40.50.300">
    <property type="entry name" value="P-loop containing nucleotide triphosphate hydrolases"/>
    <property type="match status" value="2"/>
</dbReference>
<proteinExistence type="inferred from homology"/>
<dbReference type="EMBL" id="CP009961">
    <property type="protein sequence ID" value="AKG38168.1"/>
    <property type="molecule type" value="Genomic_DNA"/>
</dbReference>
<dbReference type="PANTHER" id="PTHR43553">
    <property type="entry name" value="HEAVY METAL TRANSPORTER"/>
    <property type="match status" value="1"/>
</dbReference>
<evidence type="ECO:0000259" key="7">
    <source>
        <dbReference type="PROSITE" id="PS50893"/>
    </source>
</evidence>
<dbReference type="InterPro" id="IPR027417">
    <property type="entry name" value="P-loop_NTPase"/>
</dbReference>
<dbReference type="HOGENOM" id="CLU_000604_86_7_2"/>
<evidence type="ECO:0000256" key="6">
    <source>
        <dbReference type="ARBA" id="ARBA00025157"/>
    </source>
</evidence>
<name>A0A0F7FG46_9CREN</name>
<comment type="function">
    <text evidence="6">Probably part of an ABC transporter complex. Responsible for energy coupling to the transport system.</text>
</comment>
<dbReference type="CDD" id="cd03225">
    <property type="entry name" value="ABC_cobalt_CbiO_domain1"/>
    <property type="match status" value="2"/>
</dbReference>
<accession>A0A0F7FG46</accession>
<dbReference type="PROSITE" id="PS50893">
    <property type="entry name" value="ABC_TRANSPORTER_2"/>
    <property type="match status" value="2"/>
</dbReference>
<feature type="domain" description="ABC transporter" evidence="7">
    <location>
        <begin position="6"/>
        <end position="243"/>
    </location>
</feature>
<dbReference type="GO" id="GO:0005524">
    <property type="term" value="F:ATP binding"/>
    <property type="evidence" value="ECO:0007669"/>
    <property type="project" value="UniProtKB-KW"/>
</dbReference>
<evidence type="ECO:0000256" key="1">
    <source>
        <dbReference type="ARBA" id="ARBA00004202"/>
    </source>
</evidence>
<dbReference type="KEGG" id="thf:MA03_01140"/>
<keyword evidence="5" id="KW-0067">ATP-binding</keyword>
<evidence type="ECO:0000313" key="9">
    <source>
        <dbReference type="Proteomes" id="UP000067434"/>
    </source>
</evidence>
<evidence type="ECO:0000313" key="8">
    <source>
        <dbReference type="EMBL" id="AKG38168.1"/>
    </source>
</evidence>
<dbReference type="Pfam" id="PF00005">
    <property type="entry name" value="ABC_tran"/>
    <property type="match status" value="2"/>
</dbReference>
<keyword evidence="9" id="KW-1185">Reference proteome</keyword>
<dbReference type="InterPro" id="IPR015856">
    <property type="entry name" value="ABC_transpr_CbiO/EcfA_su"/>
</dbReference>
<reference evidence="8 9" key="1">
    <citation type="journal article" date="2015" name="Stand. Genomic Sci.">
        <title>Complete genome sequence of and proposal of Thermofilum uzonense sp. nov. a novel hyperthermophilic crenarchaeon and emended description of the genus Thermofilum.</title>
        <authorList>
            <person name="Toshchakov S.V."/>
            <person name="Korzhenkov A.A."/>
            <person name="Samarov N.I."/>
            <person name="Mazunin I.O."/>
            <person name="Mozhey O.I."/>
            <person name="Shmyr I.S."/>
            <person name="Derbikova K.S."/>
            <person name="Taranov E.A."/>
            <person name="Dominova I.N."/>
            <person name="Bonch-Osmolovskaya E.A."/>
            <person name="Patrushev M.V."/>
            <person name="Podosokorskaya O.A."/>
            <person name="Kublanov I.V."/>
        </authorList>
    </citation>
    <scope>NUCLEOTIDE SEQUENCE [LARGE SCALE GENOMIC DNA]</scope>
    <source>
        <strain evidence="8 9">1807-2</strain>
    </source>
</reference>
<dbReference type="GO" id="GO:0042626">
    <property type="term" value="F:ATPase-coupled transmembrane transporter activity"/>
    <property type="evidence" value="ECO:0007669"/>
    <property type="project" value="TreeGrafter"/>
</dbReference>
<dbReference type="SUPFAM" id="SSF52540">
    <property type="entry name" value="P-loop containing nucleoside triphosphate hydrolases"/>
    <property type="match status" value="2"/>
</dbReference>
<feature type="domain" description="ABC transporter" evidence="7">
    <location>
        <begin position="270"/>
        <end position="501"/>
    </location>
</feature>
<dbReference type="GeneID" id="25400793"/>
<dbReference type="OrthoDB" id="35850at2157"/>
<protein>
    <recommendedName>
        <fullName evidence="7">ABC transporter domain-containing protein</fullName>
    </recommendedName>
</protein>
<evidence type="ECO:0000256" key="2">
    <source>
        <dbReference type="ARBA" id="ARBA00005417"/>
    </source>
</evidence>
<dbReference type="SMART" id="SM00382">
    <property type="entry name" value="AAA"/>
    <property type="match status" value="2"/>
</dbReference>
<organism evidence="8 9">
    <name type="scientific">Infirmifilum uzonense</name>
    <dbReference type="NCBI Taxonomy" id="1550241"/>
    <lineage>
        <taxon>Archaea</taxon>
        <taxon>Thermoproteota</taxon>
        <taxon>Thermoprotei</taxon>
        <taxon>Thermofilales</taxon>
        <taxon>Thermofilaceae</taxon>
        <taxon>Infirmifilum</taxon>
    </lineage>
</organism>
<evidence type="ECO:0000256" key="5">
    <source>
        <dbReference type="ARBA" id="ARBA00022840"/>
    </source>
</evidence>
<comment type="subcellular location">
    <subcellularLocation>
        <location evidence="1">Cell membrane</location>
        <topology evidence="1">Peripheral membrane protein</topology>
    </subcellularLocation>
</comment>
<dbReference type="InterPro" id="IPR050095">
    <property type="entry name" value="ECF_ABC_transporter_ATP-bd"/>
</dbReference>
<dbReference type="GO" id="GO:0016887">
    <property type="term" value="F:ATP hydrolysis activity"/>
    <property type="evidence" value="ECO:0007669"/>
    <property type="project" value="InterPro"/>
</dbReference>